<reference evidence="1" key="2">
    <citation type="submission" date="2019-01" db="UniProtKB">
        <authorList>
            <consortium name="EnsemblPlants"/>
        </authorList>
    </citation>
    <scope>IDENTIFICATION</scope>
    <source>
        <strain evidence="1">cv. Heinz 1706</strain>
    </source>
</reference>
<dbReference type="InParanoid" id="A0A3Q7FNW6"/>
<proteinExistence type="predicted"/>
<organism evidence="1">
    <name type="scientific">Solanum lycopersicum</name>
    <name type="common">Tomato</name>
    <name type="synonym">Lycopersicon esculentum</name>
    <dbReference type="NCBI Taxonomy" id="4081"/>
    <lineage>
        <taxon>Eukaryota</taxon>
        <taxon>Viridiplantae</taxon>
        <taxon>Streptophyta</taxon>
        <taxon>Embryophyta</taxon>
        <taxon>Tracheophyta</taxon>
        <taxon>Spermatophyta</taxon>
        <taxon>Magnoliopsida</taxon>
        <taxon>eudicotyledons</taxon>
        <taxon>Gunneridae</taxon>
        <taxon>Pentapetalae</taxon>
        <taxon>asterids</taxon>
        <taxon>lamiids</taxon>
        <taxon>Solanales</taxon>
        <taxon>Solanaceae</taxon>
        <taxon>Solanoideae</taxon>
        <taxon>Solaneae</taxon>
        <taxon>Solanum</taxon>
        <taxon>Solanum subgen. Lycopersicon</taxon>
    </lineage>
</organism>
<accession>A0A3Q7FNW6</accession>
<sequence>MGTILLEKMKRSRRCVPHHCHVDADENFEDKNIDLPAIEQLIRLKIHLQYS</sequence>
<protein>
    <submittedName>
        <fullName evidence="1">Uncharacterized protein</fullName>
    </submittedName>
</protein>
<name>A0A3Q7FNW6_SOLLC</name>
<dbReference type="EnsemblPlants" id="Solyc03g093920.1.1">
    <property type="protein sequence ID" value="Solyc03g093920.1.1.1"/>
    <property type="gene ID" value="Solyc03g093920.1"/>
</dbReference>
<keyword evidence="2" id="KW-1185">Reference proteome</keyword>
<dbReference type="AlphaFoldDB" id="A0A3Q7FNW6"/>
<dbReference type="PaxDb" id="4081-Solyc03g093920.1.1"/>
<reference evidence="1" key="1">
    <citation type="journal article" date="2012" name="Nature">
        <title>The tomato genome sequence provides insights into fleshy fruit evolution.</title>
        <authorList>
            <consortium name="Tomato Genome Consortium"/>
        </authorList>
    </citation>
    <scope>NUCLEOTIDE SEQUENCE [LARGE SCALE GENOMIC DNA]</scope>
    <source>
        <strain evidence="1">cv. Heinz 1706</strain>
    </source>
</reference>
<evidence type="ECO:0000313" key="1">
    <source>
        <dbReference type="EnsemblPlants" id="Solyc03g093920.1.1.1"/>
    </source>
</evidence>
<evidence type="ECO:0000313" key="2">
    <source>
        <dbReference type="Proteomes" id="UP000004994"/>
    </source>
</evidence>
<dbReference type="Proteomes" id="UP000004994">
    <property type="component" value="Chromosome 3"/>
</dbReference>
<dbReference type="Gramene" id="Solyc03g093920.1.1">
    <property type="protein sequence ID" value="Solyc03g093920.1.1.1"/>
    <property type="gene ID" value="Solyc03g093920.1"/>
</dbReference>